<evidence type="ECO:0000313" key="3">
    <source>
        <dbReference type="Proteomes" id="UP000232003"/>
    </source>
</evidence>
<dbReference type="AlphaFoldDB" id="A0A2K8T3F0"/>
<accession>A0A2K8T3F0</accession>
<evidence type="ECO:0000313" key="2">
    <source>
        <dbReference type="EMBL" id="AUB42227.1"/>
    </source>
</evidence>
<organism evidence="2 3">
    <name type="scientific">Nostoc flagelliforme CCNUN1</name>
    <dbReference type="NCBI Taxonomy" id="2038116"/>
    <lineage>
        <taxon>Bacteria</taxon>
        <taxon>Bacillati</taxon>
        <taxon>Cyanobacteriota</taxon>
        <taxon>Cyanophyceae</taxon>
        <taxon>Nostocales</taxon>
        <taxon>Nostocaceae</taxon>
        <taxon>Nostoc</taxon>
    </lineage>
</organism>
<evidence type="ECO:0000256" key="1">
    <source>
        <dbReference type="SAM" id="Phobius"/>
    </source>
</evidence>
<dbReference type="EMBL" id="CP024785">
    <property type="protein sequence ID" value="AUB42227.1"/>
    <property type="molecule type" value="Genomic_DNA"/>
</dbReference>
<keyword evidence="1" id="KW-0472">Membrane</keyword>
<proteinExistence type="predicted"/>
<keyword evidence="1" id="KW-1133">Transmembrane helix</keyword>
<keyword evidence="3" id="KW-1185">Reference proteome</keyword>
<feature type="transmembrane region" description="Helical" evidence="1">
    <location>
        <begin position="6"/>
        <end position="26"/>
    </location>
</feature>
<reference evidence="2 3" key="1">
    <citation type="submission" date="2017-11" db="EMBL/GenBank/DDBJ databases">
        <title>Complete genome of a free-living desiccation-tolerant cyanobacterium and its photosynthetic adaptation to extreme terrestrial habitat.</title>
        <authorList>
            <person name="Shang J."/>
        </authorList>
    </citation>
    <scope>NUCLEOTIDE SEQUENCE [LARGE SCALE GENOMIC DNA]</scope>
    <source>
        <strain evidence="2 3">CCNUN1</strain>
    </source>
</reference>
<dbReference type="OrthoDB" id="514552at2"/>
<sequence>MYNSKYQSPAILGVIGALLVASPMFLRLPLNFSKFNLQGSEELEQYRQQQKAQTANKLDELGIMPSFRKLKVRKYLDSPKRNPRPDTTGYLEDEIVVVYDSVGRCIGKIEERKWLWKYHYKNVCNLK</sequence>
<name>A0A2K8T3F0_9NOSO</name>
<dbReference type="KEGG" id="nfl:COO91_08339"/>
<dbReference type="RefSeq" id="WP_100902338.1">
    <property type="nucleotide sequence ID" value="NZ_CAWNNC010000001.1"/>
</dbReference>
<keyword evidence="1" id="KW-0812">Transmembrane</keyword>
<dbReference type="Proteomes" id="UP000232003">
    <property type="component" value="Chromosome"/>
</dbReference>
<protein>
    <submittedName>
        <fullName evidence="2">Uncharacterized protein</fullName>
    </submittedName>
</protein>
<gene>
    <name evidence="2" type="ORF">COO91_08339</name>
</gene>